<evidence type="ECO:0000313" key="12">
    <source>
        <dbReference type="Proteomes" id="UP000183376"/>
    </source>
</evidence>
<evidence type="ECO:0000256" key="8">
    <source>
        <dbReference type="ARBA" id="ARBA00033408"/>
    </source>
</evidence>
<dbReference type="GO" id="GO:0009432">
    <property type="term" value="P:SOS response"/>
    <property type="evidence" value="ECO:0007669"/>
    <property type="project" value="TreeGrafter"/>
</dbReference>
<dbReference type="PANTHER" id="PTHR11059:SF0">
    <property type="entry name" value="DNA REPAIR PROTEIN RECN"/>
    <property type="match status" value="1"/>
</dbReference>
<dbReference type="FunFam" id="3.40.50.300:FF:000356">
    <property type="entry name" value="DNA repair protein RecN"/>
    <property type="match status" value="1"/>
</dbReference>
<dbReference type="SUPFAM" id="SSF52540">
    <property type="entry name" value="P-loop containing nucleoside triphosphate hydrolases"/>
    <property type="match status" value="1"/>
</dbReference>
<organism evidence="11 12">
    <name type="scientific">Allokutzneria albata</name>
    <name type="common">Kibdelosporangium albatum</name>
    <dbReference type="NCBI Taxonomy" id="211114"/>
    <lineage>
        <taxon>Bacteria</taxon>
        <taxon>Bacillati</taxon>
        <taxon>Actinomycetota</taxon>
        <taxon>Actinomycetes</taxon>
        <taxon>Pseudonocardiales</taxon>
        <taxon>Pseudonocardiaceae</taxon>
        <taxon>Allokutzneria</taxon>
    </lineage>
</organism>
<dbReference type="GO" id="GO:0006310">
    <property type="term" value="P:DNA recombination"/>
    <property type="evidence" value="ECO:0007669"/>
    <property type="project" value="InterPro"/>
</dbReference>
<dbReference type="InterPro" id="IPR027417">
    <property type="entry name" value="P-loop_NTPase"/>
</dbReference>
<comment type="function">
    <text evidence="1 9">May be involved in recombinational repair of damaged DNA.</text>
</comment>
<dbReference type="Gene3D" id="3.40.50.300">
    <property type="entry name" value="P-loop containing nucleotide triphosphate hydrolases"/>
    <property type="match status" value="2"/>
</dbReference>
<gene>
    <name evidence="11" type="ORF">SAMN04489726_3715</name>
</gene>
<dbReference type="AlphaFoldDB" id="A0A1G9WPG3"/>
<evidence type="ECO:0000256" key="1">
    <source>
        <dbReference type="ARBA" id="ARBA00003618"/>
    </source>
</evidence>
<evidence type="ECO:0000256" key="7">
    <source>
        <dbReference type="ARBA" id="ARBA00023204"/>
    </source>
</evidence>
<evidence type="ECO:0000256" key="3">
    <source>
        <dbReference type="ARBA" id="ARBA00021315"/>
    </source>
</evidence>
<reference evidence="11 12" key="1">
    <citation type="submission" date="2016-10" db="EMBL/GenBank/DDBJ databases">
        <authorList>
            <person name="de Groot N.N."/>
        </authorList>
    </citation>
    <scope>NUCLEOTIDE SEQUENCE [LARGE SCALE GENOMIC DNA]</scope>
    <source>
        <strain evidence="11 12">DSM 44149</strain>
    </source>
</reference>
<evidence type="ECO:0000259" key="10">
    <source>
        <dbReference type="Pfam" id="PF02463"/>
    </source>
</evidence>
<evidence type="ECO:0000256" key="5">
    <source>
        <dbReference type="ARBA" id="ARBA00022763"/>
    </source>
</evidence>
<evidence type="ECO:0000256" key="4">
    <source>
        <dbReference type="ARBA" id="ARBA00022741"/>
    </source>
</evidence>
<dbReference type="PANTHER" id="PTHR11059">
    <property type="entry name" value="DNA REPAIR PROTEIN RECN"/>
    <property type="match status" value="1"/>
</dbReference>
<evidence type="ECO:0000313" key="11">
    <source>
        <dbReference type="EMBL" id="SDM86053.1"/>
    </source>
</evidence>
<name>A0A1G9WPG3_ALLAB</name>
<comment type="similarity">
    <text evidence="2 9">Belongs to the RecN family.</text>
</comment>
<dbReference type="CDD" id="cd03241">
    <property type="entry name" value="ABC_RecN"/>
    <property type="match status" value="2"/>
</dbReference>
<keyword evidence="4" id="KW-0547">Nucleotide-binding</keyword>
<evidence type="ECO:0000256" key="2">
    <source>
        <dbReference type="ARBA" id="ARBA00009441"/>
    </source>
</evidence>
<dbReference type="STRING" id="211114.SAMN04489726_3715"/>
<dbReference type="FunFam" id="3.40.50.300:FF:000319">
    <property type="entry name" value="DNA repair protein RecN"/>
    <property type="match status" value="1"/>
</dbReference>
<proteinExistence type="inferred from homology"/>
<dbReference type="eggNOG" id="COG0497">
    <property type="taxonomic scope" value="Bacteria"/>
</dbReference>
<dbReference type="InterPro" id="IPR003395">
    <property type="entry name" value="RecF/RecN/SMC_N"/>
</dbReference>
<dbReference type="Proteomes" id="UP000183376">
    <property type="component" value="Chromosome I"/>
</dbReference>
<sequence length="595" mass="63067">MRSVLAEMRIQGLGVIDDATLELHQGLTVVTGETGVGKTMVVSGLHLLSGGRADASRVRTGADRAVVEGRFTLAENSPALTVAEDSGAAPDEDGSLIAVRTVSSDGRSRAHLGGRTVPVGVLSELADQLLAVHGQNDQLRLLRSGEQRAVLDRSAGTAVSRPLAEYRKVRAEWMKVSRELTERTENARELAREADLLRHGLTEIESVAPKPGEDVELVELTRRLADVDVLREAAAGAQFDLTGSQEADGDALGALGLVGDARRRIAASEDAALRELDSRLAEAAALLADVGTELGGYLDRLDVDPAELERALARQAELKQLTRKYAADVDGVLEWAEQARQRLAGMDVSEEALEAMAARRDELAVELAKLAGELTTARLAAAKELGEAVTKELAGLAMPQARLEVAVFDRTAGPGDPTALQLGGRTLQAGPDGVDEVELQLVPHPGAPALPVHKGASGGELSRVMLAIEVVLSHADPVPTMIFDEVDAGVGGRAAVEIGRRLARLARSHQVIVVTHLAQVAAYADRHLVVDKVSGGAGVTRSGVRMLNHNQRVVELARMLAGMEVTESGRAHAEELLATAEADREAHRAKKSRKK</sequence>
<keyword evidence="5 9" id="KW-0227">DNA damage</keyword>
<feature type="domain" description="RecF/RecN/SMC N-terminal" evidence="10">
    <location>
        <begin position="8"/>
        <end position="533"/>
    </location>
</feature>
<dbReference type="PIRSF" id="PIRSF003128">
    <property type="entry name" value="RecN"/>
    <property type="match status" value="1"/>
</dbReference>
<dbReference type="GO" id="GO:0005524">
    <property type="term" value="F:ATP binding"/>
    <property type="evidence" value="ECO:0007669"/>
    <property type="project" value="UniProtKB-KW"/>
</dbReference>
<dbReference type="NCBIfam" id="TIGR00634">
    <property type="entry name" value="recN"/>
    <property type="match status" value="1"/>
</dbReference>
<dbReference type="GO" id="GO:0043590">
    <property type="term" value="C:bacterial nucleoid"/>
    <property type="evidence" value="ECO:0007669"/>
    <property type="project" value="TreeGrafter"/>
</dbReference>
<dbReference type="EMBL" id="LT629701">
    <property type="protein sequence ID" value="SDM86053.1"/>
    <property type="molecule type" value="Genomic_DNA"/>
</dbReference>
<keyword evidence="12" id="KW-1185">Reference proteome</keyword>
<keyword evidence="7 9" id="KW-0234">DNA repair</keyword>
<protein>
    <recommendedName>
        <fullName evidence="3 9">DNA repair protein RecN</fullName>
    </recommendedName>
    <alternativeName>
        <fullName evidence="8 9">Recombination protein N</fullName>
    </alternativeName>
</protein>
<evidence type="ECO:0000256" key="6">
    <source>
        <dbReference type="ARBA" id="ARBA00022840"/>
    </source>
</evidence>
<dbReference type="GO" id="GO:0006281">
    <property type="term" value="P:DNA repair"/>
    <property type="evidence" value="ECO:0007669"/>
    <property type="project" value="UniProtKB-KW"/>
</dbReference>
<accession>A0A1G9WPG3</accession>
<keyword evidence="6" id="KW-0067">ATP-binding</keyword>
<dbReference type="Pfam" id="PF02463">
    <property type="entry name" value="SMC_N"/>
    <property type="match status" value="1"/>
</dbReference>
<dbReference type="InterPro" id="IPR004604">
    <property type="entry name" value="DNA_recomb/repair_RecN"/>
</dbReference>
<evidence type="ECO:0000256" key="9">
    <source>
        <dbReference type="PIRNR" id="PIRNR003128"/>
    </source>
</evidence>